<keyword evidence="3" id="KW-1003">Cell membrane</keyword>
<dbReference type="InterPro" id="IPR011701">
    <property type="entry name" value="MFS"/>
</dbReference>
<feature type="transmembrane region" description="Helical" evidence="7">
    <location>
        <begin position="215"/>
        <end position="232"/>
    </location>
</feature>
<dbReference type="PANTHER" id="PTHR42718:SF42">
    <property type="entry name" value="EXPORT PROTEIN"/>
    <property type="match status" value="1"/>
</dbReference>
<accession>A0A917LQM8</accession>
<evidence type="ECO:0000256" key="4">
    <source>
        <dbReference type="ARBA" id="ARBA00022692"/>
    </source>
</evidence>
<reference evidence="9" key="1">
    <citation type="journal article" date="2014" name="Int. J. Syst. Evol. Microbiol.">
        <title>Complete genome sequence of Corynebacterium casei LMG S-19264T (=DSM 44701T), isolated from a smear-ripened cheese.</title>
        <authorList>
            <consortium name="US DOE Joint Genome Institute (JGI-PGF)"/>
            <person name="Walter F."/>
            <person name="Albersmeier A."/>
            <person name="Kalinowski J."/>
            <person name="Ruckert C."/>
        </authorList>
    </citation>
    <scope>NUCLEOTIDE SEQUENCE</scope>
    <source>
        <strain evidence="9">CGMCC 1.12187</strain>
    </source>
</reference>
<dbReference type="InterPro" id="IPR036259">
    <property type="entry name" value="MFS_trans_sf"/>
</dbReference>
<keyword evidence="5 7" id="KW-1133">Transmembrane helix</keyword>
<name>A0A917LQM8_9MICC</name>
<feature type="transmembrane region" description="Helical" evidence="7">
    <location>
        <begin position="277"/>
        <end position="297"/>
    </location>
</feature>
<feature type="transmembrane region" description="Helical" evidence="7">
    <location>
        <begin position="309"/>
        <end position="331"/>
    </location>
</feature>
<dbReference type="Proteomes" id="UP000638848">
    <property type="component" value="Unassembled WGS sequence"/>
</dbReference>
<feature type="transmembrane region" description="Helical" evidence="7">
    <location>
        <begin position="23"/>
        <end position="46"/>
    </location>
</feature>
<evidence type="ECO:0000256" key="3">
    <source>
        <dbReference type="ARBA" id="ARBA00022475"/>
    </source>
</evidence>
<gene>
    <name evidence="9" type="ORF">GCM10011374_13120</name>
</gene>
<feature type="transmembrane region" description="Helical" evidence="7">
    <location>
        <begin position="446"/>
        <end position="466"/>
    </location>
</feature>
<evidence type="ECO:0000313" key="10">
    <source>
        <dbReference type="Proteomes" id="UP000638848"/>
    </source>
</evidence>
<proteinExistence type="predicted"/>
<dbReference type="PANTHER" id="PTHR42718">
    <property type="entry name" value="MAJOR FACILITATOR SUPERFAMILY MULTIDRUG TRANSPORTER MFSC"/>
    <property type="match status" value="1"/>
</dbReference>
<keyword evidence="6 7" id="KW-0472">Membrane</keyword>
<feature type="domain" description="Major facilitator superfamily (MFS) profile" evidence="8">
    <location>
        <begin position="24"/>
        <end position="470"/>
    </location>
</feature>
<dbReference type="RefSeq" id="WP_188535447.1">
    <property type="nucleotide sequence ID" value="NZ_BMEQ01000005.1"/>
</dbReference>
<comment type="subcellular location">
    <subcellularLocation>
        <location evidence="1">Cell membrane</location>
        <topology evidence="1">Multi-pass membrane protein</topology>
    </subcellularLocation>
</comment>
<dbReference type="SUPFAM" id="SSF103473">
    <property type="entry name" value="MFS general substrate transporter"/>
    <property type="match status" value="1"/>
</dbReference>
<evidence type="ECO:0000313" key="9">
    <source>
        <dbReference type="EMBL" id="GGG51818.1"/>
    </source>
</evidence>
<feature type="transmembrane region" description="Helical" evidence="7">
    <location>
        <begin position="148"/>
        <end position="170"/>
    </location>
</feature>
<dbReference type="InterPro" id="IPR004638">
    <property type="entry name" value="EmrB-like"/>
</dbReference>
<feature type="transmembrane region" description="Helical" evidence="7">
    <location>
        <begin position="238"/>
        <end position="256"/>
    </location>
</feature>
<evidence type="ECO:0000256" key="6">
    <source>
        <dbReference type="ARBA" id="ARBA00023136"/>
    </source>
</evidence>
<organism evidence="9 10">
    <name type="scientific">Kocuria dechangensis</name>
    <dbReference type="NCBI Taxonomy" id="1176249"/>
    <lineage>
        <taxon>Bacteria</taxon>
        <taxon>Bacillati</taxon>
        <taxon>Actinomycetota</taxon>
        <taxon>Actinomycetes</taxon>
        <taxon>Micrococcales</taxon>
        <taxon>Micrococcaceae</taxon>
        <taxon>Kocuria</taxon>
    </lineage>
</organism>
<feature type="transmembrane region" description="Helical" evidence="7">
    <location>
        <begin position="90"/>
        <end position="109"/>
    </location>
</feature>
<sequence>MGTPLGTGVPVAPLTWGRARARWVLAATVLGSALTFVDMTAVPVALPAVGAELGGDAAGLTWVANAYTLAVASLVLLGGSLGDRYGRRRIFLAGTMCFSLSAAVCALAPDLPGLILARAAQGIGGALLAPASIAILEASFAPADRARAIGAWTGLTAVATATGPFVAGWLVQAGSWRWVFLVHLPVAAVAALIAHRHLPESRNPGACVRLDVPGAALLVAGLGALTLGLTAGAGPGPVAAGGVIAGAVLLLGAFLLRERRAVSPLLPPAVFASRPFVVANLVTFVAYAAMGTVFFALPVTLQVGAGLSPLAAGLSLSPFTLVMLVGSAATGRWAGRAGARRPVVTGLLVAALGAALLGRAGVADDYVRDVLLPVAVFGAGLTLYVTPLTAASLAALPDARAGLASGVNNAVARTGGLLAVAAVPLVGGLGGAGLTDPERVRDGFALLAWACAGLLAAGALLSSLLARRPEDVRAATHP</sequence>
<keyword evidence="2" id="KW-0813">Transport</keyword>
<dbReference type="EMBL" id="BMEQ01000005">
    <property type="protein sequence ID" value="GGG51818.1"/>
    <property type="molecule type" value="Genomic_DNA"/>
</dbReference>
<dbReference type="GO" id="GO:0005886">
    <property type="term" value="C:plasma membrane"/>
    <property type="evidence" value="ECO:0007669"/>
    <property type="project" value="UniProtKB-SubCell"/>
</dbReference>
<protein>
    <submittedName>
        <fullName evidence="9">MFS transporter</fullName>
    </submittedName>
</protein>
<dbReference type="CDD" id="cd17321">
    <property type="entry name" value="MFS_MMR_MDR_like"/>
    <property type="match status" value="1"/>
</dbReference>
<feature type="transmembrane region" description="Helical" evidence="7">
    <location>
        <begin position="416"/>
        <end position="434"/>
    </location>
</feature>
<dbReference type="PROSITE" id="PS50850">
    <property type="entry name" value="MFS"/>
    <property type="match status" value="1"/>
</dbReference>
<comment type="caution">
    <text evidence="9">The sequence shown here is derived from an EMBL/GenBank/DDBJ whole genome shotgun (WGS) entry which is preliminary data.</text>
</comment>
<evidence type="ECO:0000259" key="8">
    <source>
        <dbReference type="PROSITE" id="PS50850"/>
    </source>
</evidence>
<evidence type="ECO:0000256" key="1">
    <source>
        <dbReference type="ARBA" id="ARBA00004651"/>
    </source>
</evidence>
<evidence type="ECO:0000256" key="2">
    <source>
        <dbReference type="ARBA" id="ARBA00022448"/>
    </source>
</evidence>
<reference evidence="9" key="2">
    <citation type="submission" date="2020-09" db="EMBL/GenBank/DDBJ databases">
        <authorList>
            <person name="Sun Q."/>
            <person name="Zhou Y."/>
        </authorList>
    </citation>
    <scope>NUCLEOTIDE SEQUENCE</scope>
    <source>
        <strain evidence="9">CGMCC 1.12187</strain>
    </source>
</reference>
<dbReference type="InterPro" id="IPR020846">
    <property type="entry name" value="MFS_dom"/>
</dbReference>
<dbReference type="NCBIfam" id="TIGR00711">
    <property type="entry name" value="efflux_EmrB"/>
    <property type="match status" value="1"/>
</dbReference>
<dbReference type="Pfam" id="PF07690">
    <property type="entry name" value="MFS_1"/>
    <property type="match status" value="1"/>
</dbReference>
<keyword evidence="4 7" id="KW-0812">Transmembrane</keyword>
<dbReference type="Gene3D" id="1.20.1250.20">
    <property type="entry name" value="MFS general substrate transporter like domains"/>
    <property type="match status" value="1"/>
</dbReference>
<feature type="transmembrane region" description="Helical" evidence="7">
    <location>
        <begin position="343"/>
        <end position="362"/>
    </location>
</feature>
<dbReference type="GO" id="GO:0022857">
    <property type="term" value="F:transmembrane transporter activity"/>
    <property type="evidence" value="ECO:0007669"/>
    <property type="project" value="InterPro"/>
</dbReference>
<keyword evidence="10" id="KW-1185">Reference proteome</keyword>
<evidence type="ECO:0000256" key="5">
    <source>
        <dbReference type="ARBA" id="ARBA00022989"/>
    </source>
</evidence>
<feature type="transmembrane region" description="Helical" evidence="7">
    <location>
        <begin position="115"/>
        <end position="136"/>
    </location>
</feature>
<dbReference type="AlphaFoldDB" id="A0A917LQM8"/>
<dbReference type="Gene3D" id="1.20.1720.10">
    <property type="entry name" value="Multidrug resistance protein D"/>
    <property type="match status" value="1"/>
</dbReference>
<evidence type="ECO:0000256" key="7">
    <source>
        <dbReference type="SAM" id="Phobius"/>
    </source>
</evidence>
<feature type="transmembrane region" description="Helical" evidence="7">
    <location>
        <begin position="374"/>
        <end position="396"/>
    </location>
</feature>
<feature type="transmembrane region" description="Helical" evidence="7">
    <location>
        <begin position="176"/>
        <end position="194"/>
    </location>
</feature>
<feature type="transmembrane region" description="Helical" evidence="7">
    <location>
        <begin position="58"/>
        <end position="78"/>
    </location>
</feature>